<proteinExistence type="predicted"/>
<sequence length="37" mass="4370">MAQCRDIAKVRHGTIGEEMFRIEKIKEKGLHSLIFKR</sequence>
<organism evidence="1 2">
    <name type="scientific">Candidatus Jettenia ecosi</name>
    <dbReference type="NCBI Taxonomy" id="2494326"/>
    <lineage>
        <taxon>Bacteria</taxon>
        <taxon>Pseudomonadati</taxon>
        <taxon>Planctomycetota</taxon>
        <taxon>Candidatus Brocadiia</taxon>
        <taxon>Candidatus Brocadiales</taxon>
        <taxon>Candidatus Brocadiaceae</taxon>
        <taxon>Candidatus Jettenia</taxon>
    </lineage>
</organism>
<comment type="caution">
    <text evidence="1">The sequence shown here is derived from an EMBL/GenBank/DDBJ whole genome shotgun (WGS) entry which is preliminary data.</text>
</comment>
<dbReference type="AlphaFoldDB" id="A0A533QAQ1"/>
<dbReference type="EMBL" id="SULG01000036">
    <property type="protein sequence ID" value="TLD41785.1"/>
    <property type="molecule type" value="Genomic_DNA"/>
</dbReference>
<gene>
    <name evidence="1" type="ORF">JETT_1940</name>
</gene>
<reference evidence="1 2" key="1">
    <citation type="submission" date="2019-04" db="EMBL/GenBank/DDBJ databases">
        <title>Genome of a novel bacterium Candidatus Jettenia ecosi reconstructed from metagenome of an anammox bioreactor.</title>
        <authorList>
            <person name="Mardanov A.V."/>
            <person name="Beletsky A.V."/>
            <person name="Ravin N.V."/>
            <person name="Botchkova E.A."/>
            <person name="Litti Y.V."/>
            <person name="Nozhevnikova A.N."/>
        </authorList>
    </citation>
    <scope>NUCLEOTIDE SEQUENCE [LARGE SCALE GENOMIC DNA]</scope>
    <source>
        <strain evidence="1">J2</strain>
    </source>
</reference>
<protein>
    <submittedName>
        <fullName evidence="1">Uncharacterized protein</fullName>
    </submittedName>
</protein>
<accession>A0A533QAQ1</accession>
<dbReference type="Proteomes" id="UP000319783">
    <property type="component" value="Unassembled WGS sequence"/>
</dbReference>
<name>A0A533QAQ1_9BACT</name>
<evidence type="ECO:0000313" key="1">
    <source>
        <dbReference type="EMBL" id="TLD41785.1"/>
    </source>
</evidence>
<evidence type="ECO:0000313" key="2">
    <source>
        <dbReference type="Proteomes" id="UP000319783"/>
    </source>
</evidence>